<evidence type="ECO:0000256" key="10">
    <source>
        <dbReference type="ARBA" id="ARBA00023014"/>
    </source>
</evidence>
<feature type="binding site" evidence="13">
    <location>
        <position position="501"/>
    </location>
    <ligand>
        <name>FAD</name>
        <dbReference type="ChEBI" id="CHEBI:57692"/>
    </ligand>
</feature>
<dbReference type="InterPro" id="IPR005107">
    <property type="entry name" value="CO_DH_flav_C"/>
</dbReference>
<feature type="binding site" evidence="14">
    <location>
        <position position="1024"/>
    </location>
    <ligand>
        <name>Mo-molybdopterin</name>
        <dbReference type="ChEBI" id="CHEBI:71302"/>
    </ligand>
    <ligandPart>
        <name>Mo</name>
        <dbReference type="ChEBI" id="CHEBI:28685"/>
    </ligandPart>
</feature>
<dbReference type="InterPro" id="IPR036884">
    <property type="entry name" value="2Fe-2S-bd_dom_sf"/>
</dbReference>
<sequence length="1488" mass="166581">MIEEPPSVSTINAIENRQRSLLFYVNGQRHNPSLCSLQSIHMSLAEYLRESCGLTGTKIGCNEGGCGSCVVMISKFVSSTGSSSCTDQLYDATNDGHYRHSNQRSEHDPHSGVVKNMAINACLFPLVLMDGCAVITIEAFANLKDHVLKLLQDRVVEFNALQCGFCTPGIIMSLYSLLRNHPHPTMEQIELALDGNLCRCTGYRSVMEMARTFCENFDSCCKQTRSTAETDDDCMKNNTSLEDCCQGSSSSCACKAKGSNEEQNRVTNYSPEEFPSHPLFPFELRNYKPEYWEYCDKNIEWYRPLKMEQLECVLKSLHNRGKMSTTKFIVGNSEVALEMRHRNHNYSQFIAMTHIDELLQVKIEQNILSVGSSVTINTLMDFLQLRMQEYEKAGEICKCTKMKAIFEQCKWFASTPVRNVASIGGNIMTGSPISDLVPVWQALNASLTFYNVEIHSRRKVSIQKVYTGYRKLDVSDSEVLIKIEIPNIETDSDYEYCKTYKQSRRREDGVAIVNACMYLKLSPYDFKIENCSFSFGGMSFKTVHLEKLSQFLIGRCFKEETLFNEALSIINQNLTLSPDAPGGQTLYRMTLAQSFFFKFWVHVKKKLNMTKEEEVSVLTDHHYIPKDCFEFSQYIDHVKLNPNIIESNARRSNSSVGRSHSDVYAYDCVSGKAMYIDDIPTLPKELKAAPVLSTKSFARILKVDASKALSSIEGVVDFISFKDVPQRNRVGAIIPDDEELFLSEICTSTGQLIGLILAETTHQAREAAKLVQVEYSDHDEAPILSIDDAIKRKSFYEDWTRSMITQPSSIDVQNLIEKVQTFKKNGQETNLHVVEGTVNISGQEHFYMETQGCIVIPSSSSINFHEKNAITVFSSAQGLSLVQTLVSQALGLPMNQILVKTPPKIGGGFGGKETRSAFLAAACAVAAQKTQRPVRLILDRVSDMKWSGTRHPFKANFKCVINKETLKFEGAKIDIYCNAGYSLDLSGPVIEKALLSIDNCYHIPNLEVNGFVCKTNLPSATAFRGFGGPQAFFIIETMIEQAADSLERELLHKNNNPQSLIYPLAFQIREANMYSKECKLTPFCQEIPDVDQIRKIWEQVQNICQYKERLELVKDFNKKNTYRKKGICVIPTKFGVGFQELFMNQGCAQVNVYSSDGTVLINTGGIEMGQGLHTKIIQTAATCLGISTELITIACPSTHSIPNPLPTAGSMGTDLFAGATLVACKKLNKRLAPLRKQMFGNNHRELNREEWSKLITAAFFNRISLSSFGFLKPPSVFGEQSWDEGTMTGNPHLYFVVGTCCAEVEIDTLTGDWVIHRVDIGMDIGDTINPAIDIGQIEGGWTQGCGLFMMEELVWGDDPKREDVSSTNFANPWLPSGSFFSLGPGNYKIPSFGDLPSTFNIHLLRKDNTEACSSVYRSKAVGEPPLFLGSSVLFAVRNAIKEFRQEKMPQHSSFVLDSPATTQRIRLLCHDEFVGNVSTPLQRVNGNF</sequence>
<dbReference type="SUPFAM" id="SSF56176">
    <property type="entry name" value="FAD-binding/transporter-associated domain-like"/>
    <property type="match status" value="1"/>
</dbReference>
<reference evidence="16 17" key="1">
    <citation type="journal article" date="2019" name="Sci. Rep.">
        <title>Nanopore sequencing improves the draft genome of the human pathogenic amoeba Naegleria fowleri.</title>
        <authorList>
            <person name="Liechti N."/>
            <person name="Schurch N."/>
            <person name="Bruggmann R."/>
            <person name="Wittwer M."/>
        </authorList>
    </citation>
    <scope>NUCLEOTIDE SEQUENCE [LARGE SCALE GENOMIC DNA]</scope>
    <source>
        <strain evidence="16 17">ATCC 30894</strain>
    </source>
</reference>
<dbReference type="SUPFAM" id="SSF47741">
    <property type="entry name" value="CO dehydrogenase ISP C-domain like"/>
    <property type="match status" value="1"/>
</dbReference>
<feature type="binding site" evidence="13">
    <location>
        <begin position="422"/>
        <end position="426"/>
    </location>
    <ligand>
        <name>FAD</name>
        <dbReference type="ChEBI" id="CHEBI:57692"/>
    </ligand>
</feature>
<feature type="binding site" evidence="14">
    <location>
        <position position="877"/>
    </location>
    <ligand>
        <name>Mo-molybdopterin</name>
        <dbReference type="ChEBI" id="CHEBI:71302"/>
    </ligand>
    <ligandPart>
        <name>Mo</name>
        <dbReference type="ChEBI" id="CHEBI:28685"/>
    </ligandPart>
</feature>
<feature type="binding site" evidence="13">
    <location>
        <position position="480"/>
    </location>
    <ligand>
        <name>FAD</name>
        <dbReference type="ChEBI" id="CHEBI:57692"/>
    </ligand>
</feature>
<keyword evidence="3 14" id="KW-0500">Molybdenum</keyword>
<dbReference type="RefSeq" id="XP_044559600.1">
    <property type="nucleotide sequence ID" value="XM_044709988.1"/>
</dbReference>
<dbReference type="Pfam" id="PF02738">
    <property type="entry name" value="MoCoBD_1"/>
    <property type="match status" value="1"/>
</dbReference>
<evidence type="ECO:0000256" key="5">
    <source>
        <dbReference type="ARBA" id="ARBA00022714"/>
    </source>
</evidence>
<comment type="cofactor">
    <cofactor evidence="14">
        <name>[2Fe-2S] cluster</name>
        <dbReference type="ChEBI" id="CHEBI:190135"/>
    </cofactor>
    <text evidence="14">Binds 2 [2Fe-2S] clusters.</text>
</comment>
<evidence type="ECO:0000256" key="8">
    <source>
        <dbReference type="ARBA" id="ARBA00023002"/>
    </source>
</evidence>
<dbReference type="EMBL" id="VFQX01000051">
    <property type="protein sequence ID" value="KAF0974887.1"/>
    <property type="molecule type" value="Genomic_DNA"/>
</dbReference>
<keyword evidence="17" id="KW-1185">Reference proteome</keyword>
<evidence type="ECO:0000313" key="16">
    <source>
        <dbReference type="EMBL" id="KAF0974887.1"/>
    </source>
</evidence>
<comment type="similarity">
    <text evidence="2">Belongs to the xanthine dehydrogenase family.</text>
</comment>
<dbReference type="PANTHER" id="PTHR45444:SF3">
    <property type="entry name" value="XANTHINE DEHYDROGENASE"/>
    <property type="match status" value="1"/>
</dbReference>
<dbReference type="Gene3D" id="3.30.365.10">
    <property type="entry name" value="Aldehyde oxidase/xanthine dehydrogenase, molybdopterin binding domain"/>
    <property type="match status" value="4"/>
</dbReference>
<dbReference type="Pfam" id="PF20256">
    <property type="entry name" value="MoCoBD_2"/>
    <property type="match status" value="1"/>
</dbReference>
<evidence type="ECO:0000259" key="15">
    <source>
        <dbReference type="PROSITE" id="PS51387"/>
    </source>
</evidence>
<dbReference type="Proteomes" id="UP000444721">
    <property type="component" value="Unassembled WGS sequence"/>
</dbReference>
<feature type="binding site" evidence="14">
    <location>
        <position position="909"/>
    </location>
    <ligand>
        <name>Mo-molybdopterin</name>
        <dbReference type="ChEBI" id="CHEBI:71302"/>
    </ligand>
    <ligandPart>
        <name>Mo</name>
        <dbReference type="ChEBI" id="CHEBI:28685"/>
    </ligandPart>
</feature>
<dbReference type="Gene3D" id="1.10.150.120">
    <property type="entry name" value="[2Fe-2S]-binding domain"/>
    <property type="match status" value="1"/>
</dbReference>
<evidence type="ECO:0000256" key="13">
    <source>
        <dbReference type="PIRSR" id="PIRSR000127-2"/>
    </source>
</evidence>
<dbReference type="SMART" id="SM01092">
    <property type="entry name" value="CO_deh_flav_C"/>
    <property type="match status" value="1"/>
</dbReference>
<dbReference type="Gene3D" id="3.30.465.10">
    <property type="match status" value="1"/>
</dbReference>
<dbReference type="InterPro" id="IPR001041">
    <property type="entry name" value="2Fe-2S_ferredoxin-type"/>
</dbReference>
<dbReference type="VEuPathDB" id="AmoebaDB:FDP41_006361"/>
<gene>
    <name evidence="16" type="ORF">FDP41_006361</name>
</gene>
<dbReference type="GO" id="GO:0071949">
    <property type="term" value="F:FAD binding"/>
    <property type="evidence" value="ECO:0007669"/>
    <property type="project" value="InterPro"/>
</dbReference>
<keyword evidence="8" id="KW-0560">Oxidoreductase</keyword>
<dbReference type="FunFam" id="3.30.465.10:FF:000004">
    <property type="entry name" value="Xanthine dehydrogenase/oxidase"/>
    <property type="match status" value="1"/>
</dbReference>
<keyword evidence="7 13" id="KW-0274">FAD</keyword>
<dbReference type="InterPro" id="IPR016169">
    <property type="entry name" value="FAD-bd_PCMH_sub2"/>
</dbReference>
<dbReference type="Pfam" id="PF03450">
    <property type="entry name" value="CO_deh_flav_C"/>
    <property type="match status" value="1"/>
</dbReference>
<comment type="cofactor">
    <cofactor evidence="11">
        <name>[2Fe-2S] cluster</name>
        <dbReference type="ChEBI" id="CHEBI:190135"/>
    </cofactor>
</comment>
<dbReference type="PIRSF" id="PIRSF000127">
    <property type="entry name" value="Xanthine_DH"/>
    <property type="match status" value="1"/>
</dbReference>
<dbReference type="InterPro" id="IPR036010">
    <property type="entry name" value="2Fe-2S_ferredoxin-like_sf"/>
</dbReference>
<name>A0A6A5BCU2_NAEFO</name>
<feature type="binding site" evidence="14">
    <location>
        <position position="69"/>
    </location>
    <ligand>
        <name>[2Fe-2S] cluster</name>
        <dbReference type="ChEBI" id="CHEBI:190135"/>
        <label>1</label>
    </ligand>
</feature>
<feature type="binding site" evidence="14">
    <location>
        <position position="122"/>
    </location>
    <ligand>
        <name>[2Fe-2S] cluster</name>
        <dbReference type="ChEBI" id="CHEBI:190135"/>
        <label>1</label>
    </ligand>
</feature>
<dbReference type="VEuPathDB" id="AmoebaDB:NfTy_076370"/>
<dbReference type="GeneID" id="68113579"/>
<feature type="binding site" evidence="14">
    <location>
        <position position="163"/>
    </location>
    <ligand>
        <name>[2Fe-2S] cluster</name>
        <dbReference type="ChEBI" id="CHEBI:190135"/>
        <label>2</label>
    </ligand>
</feature>
<feature type="binding site" evidence="13">
    <location>
        <position position="412"/>
    </location>
    <ligand>
        <name>FAD</name>
        <dbReference type="ChEBI" id="CHEBI:57692"/>
    </ligand>
</feature>
<dbReference type="InterPro" id="IPR002346">
    <property type="entry name" value="Mopterin_DH_FAD-bd"/>
</dbReference>
<dbReference type="GO" id="GO:0005506">
    <property type="term" value="F:iron ion binding"/>
    <property type="evidence" value="ECO:0007669"/>
    <property type="project" value="InterPro"/>
</dbReference>
<dbReference type="PANTHER" id="PTHR45444">
    <property type="entry name" value="XANTHINE DEHYDROGENASE"/>
    <property type="match status" value="1"/>
</dbReference>
<dbReference type="PROSITE" id="PS00197">
    <property type="entry name" value="2FE2S_FER_1"/>
    <property type="match status" value="1"/>
</dbReference>
<feature type="binding site" evidence="14">
    <location>
        <position position="66"/>
    </location>
    <ligand>
        <name>[2Fe-2S] cluster</name>
        <dbReference type="ChEBI" id="CHEBI:190135"/>
        <label>1</label>
    </ligand>
</feature>
<dbReference type="Pfam" id="PF01315">
    <property type="entry name" value="Ald_Xan_dh_C"/>
    <property type="match status" value="1"/>
</dbReference>
<evidence type="ECO:0000256" key="9">
    <source>
        <dbReference type="ARBA" id="ARBA00023004"/>
    </source>
</evidence>
<dbReference type="InterPro" id="IPR016167">
    <property type="entry name" value="FAD-bd_PCMH_sub1"/>
</dbReference>
<dbReference type="Gene3D" id="3.30.43.10">
    <property type="entry name" value="Uridine Diphospho-n-acetylenolpyruvylglucosamine Reductase, domain 2"/>
    <property type="match status" value="1"/>
</dbReference>
<evidence type="ECO:0000256" key="4">
    <source>
        <dbReference type="ARBA" id="ARBA00022630"/>
    </source>
</evidence>
<feature type="binding site" evidence="14">
    <location>
        <position position="166"/>
    </location>
    <ligand>
        <name>[2Fe-2S] cluster</name>
        <dbReference type="ChEBI" id="CHEBI:190135"/>
        <label>2</label>
    </ligand>
</feature>
<dbReference type="FunFam" id="3.30.365.10:FF:000002">
    <property type="entry name" value="Xanthine dehydrogenase oxidase"/>
    <property type="match status" value="1"/>
</dbReference>
<dbReference type="SUPFAM" id="SSF56003">
    <property type="entry name" value="Molybdenum cofactor-binding domain"/>
    <property type="match status" value="1"/>
</dbReference>
<dbReference type="InterPro" id="IPR036856">
    <property type="entry name" value="Ald_Oxase/Xan_DH_a/b_sf"/>
</dbReference>
<comment type="caution">
    <text evidence="16">The sequence shown here is derived from an EMBL/GenBank/DDBJ whole genome shotgun (WGS) entry which is preliminary data.</text>
</comment>
<feature type="binding site" evidence="14">
    <location>
        <position position="1209"/>
    </location>
    <ligand>
        <name>Mo-molybdopterin</name>
        <dbReference type="ChEBI" id="CHEBI:71302"/>
    </ligand>
    <ligandPart>
        <name>Mo</name>
        <dbReference type="ChEBI" id="CHEBI:28685"/>
    </ligandPart>
</feature>
<evidence type="ECO:0000256" key="1">
    <source>
        <dbReference type="ARBA" id="ARBA00001974"/>
    </source>
</evidence>
<comment type="cofactor">
    <cofactor evidence="14">
        <name>Mo-molybdopterin</name>
        <dbReference type="ChEBI" id="CHEBI:71302"/>
    </cofactor>
    <text evidence="14">Binds 1 Mo-molybdopterin (Mo-MPT) cofactor per subunit.</text>
</comment>
<dbReference type="InterPro" id="IPR036683">
    <property type="entry name" value="CO_DH_flav_C_dom_sf"/>
</dbReference>
<evidence type="ECO:0000256" key="12">
    <source>
        <dbReference type="PIRSR" id="PIRSR000127-1"/>
    </source>
</evidence>
<keyword evidence="6 14" id="KW-0479">Metal-binding</keyword>
<feature type="binding site" evidence="13">
    <location>
        <position position="913"/>
    </location>
    <ligand>
        <name>substrate</name>
    </ligand>
</feature>
<evidence type="ECO:0000256" key="7">
    <source>
        <dbReference type="ARBA" id="ARBA00022827"/>
    </source>
</evidence>
<dbReference type="InterPro" id="IPR037165">
    <property type="entry name" value="AldOxase/xan_DH_Mopterin-bd_sf"/>
</dbReference>
<dbReference type="InterPro" id="IPR008274">
    <property type="entry name" value="AldOxase/xan_DH_MoCoBD1"/>
</dbReference>
<feature type="binding site" evidence="13">
    <location>
        <position position="1026"/>
    </location>
    <ligand>
        <name>substrate</name>
    </ligand>
</feature>
<dbReference type="Gene3D" id="3.30.390.50">
    <property type="entry name" value="CO dehydrogenase flavoprotein, C-terminal domain"/>
    <property type="match status" value="1"/>
</dbReference>
<dbReference type="Gene3D" id="3.10.20.30">
    <property type="match status" value="1"/>
</dbReference>
<dbReference type="InterPro" id="IPR000674">
    <property type="entry name" value="Ald_Oxase/Xan_DH_a/b"/>
</dbReference>
<keyword evidence="5 14" id="KW-0001">2Fe-2S</keyword>
<dbReference type="InterPro" id="IPR016166">
    <property type="entry name" value="FAD-bd_PCMH"/>
</dbReference>
<protein>
    <recommendedName>
        <fullName evidence="15">FAD-binding PCMH-type domain-containing protein</fullName>
    </recommendedName>
</protein>
<feature type="binding site" evidence="13">
    <location>
        <position position="435"/>
    </location>
    <ligand>
        <name>FAD</name>
        <dbReference type="ChEBI" id="CHEBI:57692"/>
    </ligand>
</feature>
<dbReference type="SUPFAM" id="SSF54292">
    <property type="entry name" value="2Fe-2S ferredoxin-like"/>
    <property type="match status" value="1"/>
</dbReference>
<evidence type="ECO:0000256" key="6">
    <source>
        <dbReference type="ARBA" id="ARBA00022723"/>
    </source>
</evidence>
<dbReference type="InterPro" id="IPR002888">
    <property type="entry name" value="2Fe-2S-bd"/>
</dbReference>
<feature type="binding site" evidence="14">
    <location>
        <position position="61"/>
    </location>
    <ligand>
        <name>[2Fe-2S] cluster</name>
        <dbReference type="ChEBI" id="CHEBI:190135"/>
        <label>1</label>
    </ligand>
</feature>
<evidence type="ECO:0000256" key="11">
    <source>
        <dbReference type="ARBA" id="ARBA00034078"/>
    </source>
</evidence>
<feature type="domain" description="FAD-binding PCMH-type" evidence="15">
    <location>
        <begin position="294"/>
        <end position="490"/>
    </location>
</feature>
<organism evidence="16 17">
    <name type="scientific">Naegleria fowleri</name>
    <name type="common">Brain eating amoeba</name>
    <dbReference type="NCBI Taxonomy" id="5763"/>
    <lineage>
        <taxon>Eukaryota</taxon>
        <taxon>Discoba</taxon>
        <taxon>Heterolobosea</taxon>
        <taxon>Tetramitia</taxon>
        <taxon>Eutetramitia</taxon>
        <taxon>Vahlkampfiidae</taxon>
        <taxon>Naegleria</taxon>
    </lineage>
</organism>
<feature type="binding site" evidence="14">
    <location>
        <position position="198"/>
    </location>
    <ligand>
        <name>[2Fe-2S] cluster</name>
        <dbReference type="ChEBI" id="CHEBI:190135"/>
        <label>2</label>
    </ligand>
</feature>
<dbReference type="GO" id="GO:0016491">
    <property type="term" value="F:oxidoreductase activity"/>
    <property type="evidence" value="ECO:0007669"/>
    <property type="project" value="UniProtKB-KW"/>
</dbReference>
<evidence type="ECO:0000256" key="14">
    <source>
        <dbReference type="PIRSR" id="PIRSR000127-3"/>
    </source>
</evidence>
<dbReference type="SMART" id="SM01008">
    <property type="entry name" value="Ald_Xan_dh_C"/>
    <property type="match status" value="1"/>
</dbReference>
<dbReference type="GO" id="GO:0051537">
    <property type="term" value="F:2 iron, 2 sulfur cluster binding"/>
    <property type="evidence" value="ECO:0007669"/>
    <property type="project" value="UniProtKB-KW"/>
</dbReference>
<comment type="cofactor">
    <cofactor evidence="1 13">
        <name>FAD</name>
        <dbReference type="ChEBI" id="CHEBI:57692"/>
    </cofactor>
</comment>
<dbReference type="OrthoDB" id="8300278at2759"/>
<feature type="binding site" evidence="14">
    <location>
        <position position="200"/>
    </location>
    <ligand>
        <name>[2Fe-2S] cluster</name>
        <dbReference type="ChEBI" id="CHEBI:190135"/>
        <label>2</label>
    </ligand>
</feature>
<dbReference type="VEuPathDB" id="AmoebaDB:NF0015230"/>
<feature type="active site" description="Proton acceptor" evidence="12">
    <location>
        <position position="1423"/>
    </location>
</feature>
<evidence type="ECO:0000256" key="3">
    <source>
        <dbReference type="ARBA" id="ARBA00022505"/>
    </source>
</evidence>
<accession>A0A6A5BCU2</accession>
<evidence type="ECO:0000256" key="2">
    <source>
        <dbReference type="ARBA" id="ARBA00006849"/>
    </source>
</evidence>
<dbReference type="InterPro" id="IPR006058">
    <property type="entry name" value="2Fe2S_fd_BS"/>
</dbReference>
<evidence type="ECO:0000313" key="17">
    <source>
        <dbReference type="Proteomes" id="UP000444721"/>
    </source>
</evidence>
<dbReference type="InterPro" id="IPR012675">
    <property type="entry name" value="Beta-grasp_dom_sf"/>
</dbReference>
<dbReference type="Pfam" id="PF00111">
    <property type="entry name" value="Fer2"/>
    <property type="match status" value="1"/>
</dbReference>
<dbReference type="CDD" id="cd00207">
    <property type="entry name" value="fer2"/>
    <property type="match status" value="1"/>
</dbReference>
<dbReference type="InterPro" id="IPR016208">
    <property type="entry name" value="Ald_Oxase/xanthine_DH-like"/>
</dbReference>
<dbReference type="SUPFAM" id="SSF54665">
    <property type="entry name" value="CO dehydrogenase molybdoprotein N-domain-like"/>
    <property type="match status" value="1"/>
</dbReference>
<keyword evidence="4" id="KW-0285">Flavoprotein</keyword>
<dbReference type="PROSITE" id="PS51387">
    <property type="entry name" value="FAD_PCMH"/>
    <property type="match status" value="1"/>
</dbReference>
<dbReference type="SUPFAM" id="SSF55447">
    <property type="entry name" value="CO dehydrogenase flavoprotein C-terminal domain-like"/>
    <property type="match status" value="1"/>
</dbReference>
<dbReference type="FunFam" id="3.30.365.10:FF:000001">
    <property type="entry name" value="Xanthine dehydrogenase oxidase"/>
    <property type="match status" value="1"/>
</dbReference>
<dbReference type="InterPro" id="IPR046867">
    <property type="entry name" value="AldOxase/xan_DH_MoCoBD2"/>
</dbReference>
<dbReference type="Gene3D" id="3.90.1170.50">
    <property type="entry name" value="Aldehyde oxidase/xanthine dehydrogenase, a/b hammerhead"/>
    <property type="match status" value="1"/>
</dbReference>
<keyword evidence="9 14" id="KW-0408">Iron</keyword>
<keyword evidence="10 14" id="KW-0411">Iron-sulfur</keyword>
<dbReference type="InterPro" id="IPR036318">
    <property type="entry name" value="FAD-bd_PCMH-like_sf"/>
</dbReference>
<dbReference type="Pfam" id="PF01799">
    <property type="entry name" value="Fer2_2"/>
    <property type="match status" value="1"/>
</dbReference>
<proteinExistence type="inferred from homology"/>
<dbReference type="Pfam" id="PF00941">
    <property type="entry name" value="FAD_binding_5"/>
    <property type="match status" value="1"/>
</dbReference>